<evidence type="ECO:0000256" key="2">
    <source>
        <dbReference type="ARBA" id="ARBA00022692"/>
    </source>
</evidence>
<evidence type="ECO:0000313" key="6">
    <source>
        <dbReference type="EMBL" id="GMI16562.1"/>
    </source>
</evidence>
<dbReference type="InterPro" id="IPR037185">
    <property type="entry name" value="EmrE-like"/>
</dbReference>
<feature type="transmembrane region" description="Helical" evidence="5">
    <location>
        <begin position="233"/>
        <end position="254"/>
    </location>
</feature>
<feature type="transmembrane region" description="Helical" evidence="5">
    <location>
        <begin position="351"/>
        <end position="368"/>
    </location>
</feature>
<dbReference type="Pfam" id="PF04142">
    <property type="entry name" value="Nuc_sug_transp"/>
    <property type="match status" value="1"/>
</dbReference>
<keyword evidence="2 5" id="KW-0812">Transmembrane</keyword>
<comment type="caution">
    <text evidence="6">The sequence shown here is derived from an EMBL/GenBank/DDBJ whole genome shotgun (WGS) entry which is preliminary data.</text>
</comment>
<sequence>MSSPQQVSEKQRLMVVTPDRASLDIELGTLAPPQSPPVDKTTASFNSFQLMLLALMVAQNAGVVLATRYSHTSVVESHKKYYPTNLVLAIEVAKLCLCVLIVGFQRVTKSMTGPLMKHHAPRILLSLPLACSRALVSLLLSLRYSLPIVPIALLYLVQNNILYIALANLPAPLFQLCYQTKLVTTALFSVFMIKERSYTKTQWMALVTLSFGVFLAVVGESNSKAKRNENESMILGLGAVFTATLTSAIAGVCYEKVLQSPNTSIPSSVWTRNFQLSFFSLLPSLFLLRLPLFKNFTTIVYVILLLQAFGGLLVGLIVKHLNNVIKGLTGAVSLVVGTLVSSVVFGGTIDSSFVIGAVIIFTSVRVFTNSNTKTTTKQETGKHT</sequence>
<name>A0A9W7KYI7_9STRA</name>
<evidence type="ECO:0000256" key="3">
    <source>
        <dbReference type="ARBA" id="ARBA00022989"/>
    </source>
</evidence>
<reference evidence="7" key="1">
    <citation type="journal article" date="2023" name="Commun. Biol.">
        <title>Genome analysis of Parmales, the sister group of diatoms, reveals the evolutionary specialization of diatoms from phago-mixotrophs to photoautotrophs.</title>
        <authorList>
            <person name="Ban H."/>
            <person name="Sato S."/>
            <person name="Yoshikawa S."/>
            <person name="Yamada K."/>
            <person name="Nakamura Y."/>
            <person name="Ichinomiya M."/>
            <person name="Sato N."/>
            <person name="Blanc-Mathieu R."/>
            <person name="Endo H."/>
            <person name="Kuwata A."/>
            <person name="Ogata H."/>
        </authorList>
    </citation>
    <scope>NUCLEOTIDE SEQUENCE [LARGE SCALE GENOMIC DNA]</scope>
    <source>
        <strain evidence="7">NIES 3700</strain>
    </source>
</reference>
<keyword evidence="7" id="KW-1185">Reference proteome</keyword>
<feature type="transmembrane region" description="Helical" evidence="5">
    <location>
        <begin position="325"/>
        <end position="345"/>
    </location>
</feature>
<feature type="transmembrane region" description="Helical" evidence="5">
    <location>
        <begin position="148"/>
        <end position="166"/>
    </location>
</feature>
<dbReference type="InterPro" id="IPR007271">
    <property type="entry name" value="Nuc_sug_transpt"/>
</dbReference>
<evidence type="ECO:0000256" key="1">
    <source>
        <dbReference type="ARBA" id="ARBA00004141"/>
    </source>
</evidence>
<dbReference type="EMBL" id="BRXW01000255">
    <property type="protein sequence ID" value="GMI16562.1"/>
    <property type="molecule type" value="Genomic_DNA"/>
</dbReference>
<dbReference type="OrthoDB" id="408493at2759"/>
<dbReference type="SUPFAM" id="SSF103481">
    <property type="entry name" value="Multidrug resistance efflux transporter EmrE"/>
    <property type="match status" value="2"/>
</dbReference>
<comment type="subcellular location">
    <subcellularLocation>
        <location evidence="1">Membrane</location>
        <topology evidence="1">Multi-pass membrane protein</topology>
    </subcellularLocation>
</comment>
<dbReference type="PANTHER" id="PTHR10231">
    <property type="entry name" value="NUCLEOTIDE-SUGAR TRANSMEMBRANE TRANSPORTER"/>
    <property type="match status" value="1"/>
</dbReference>
<organism evidence="6 7">
    <name type="scientific">Triparma laevis f. longispina</name>
    <dbReference type="NCBI Taxonomy" id="1714387"/>
    <lineage>
        <taxon>Eukaryota</taxon>
        <taxon>Sar</taxon>
        <taxon>Stramenopiles</taxon>
        <taxon>Ochrophyta</taxon>
        <taxon>Bolidophyceae</taxon>
        <taxon>Parmales</taxon>
        <taxon>Triparmaceae</taxon>
        <taxon>Triparma</taxon>
    </lineage>
</organism>
<feature type="transmembrane region" description="Helical" evidence="5">
    <location>
        <begin position="50"/>
        <end position="69"/>
    </location>
</feature>
<evidence type="ECO:0008006" key="8">
    <source>
        <dbReference type="Google" id="ProtNLM"/>
    </source>
</evidence>
<keyword evidence="3 5" id="KW-1133">Transmembrane helix</keyword>
<proteinExistence type="predicted"/>
<dbReference type="AlphaFoldDB" id="A0A9W7KYI7"/>
<keyword evidence="4 5" id="KW-0472">Membrane</keyword>
<protein>
    <recommendedName>
        <fullName evidence="8">UDP-galactose transporter</fullName>
    </recommendedName>
</protein>
<accession>A0A9W7KYI7</accession>
<dbReference type="Proteomes" id="UP001165122">
    <property type="component" value="Unassembled WGS sequence"/>
</dbReference>
<feature type="transmembrane region" description="Helical" evidence="5">
    <location>
        <begin position="298"/>
        <end position="318"/>
    </location>
</feature>
<evidence type="ECO:0000256" key="4">
    <source>
        <dbReference type="ARBA" id="ARBA00023136"/>
    </source>
</evidence>
<dbReference type="GO" id="GO:0015165">
    <property type="term" value="F:pyrimidine nucleotide-sugar transmembrane transporter activity"/>
    <property type="evidence" value="ECO:0007669"/>
    <property type="project" value="InterPro"/>
</dbReference>
<feature type="transmembrane region" description="Helical" evidence="5">
    <location>
        <begin position="81"/>
        <end position="102"/>
    </location>
</feature>
<feature type="transmembrane region" description="Helical" evidence="5">
    <location>
        <begin position="123"/>
        <end position="142"/>
    </location>
</feature>
<feature type="transmembrane region" description="Helical" evidence="5">
    <location>
        <begin position="203"/>
        <end position="221"/>
    </location>
</feature>
<evidence type="ECO:0000313" key="7">
    <source>
        <dbReference type="Proteomes" id="UP001165122"/>
    </source>
</evidence>
<dbReference type="NCBIfam" id="TIGR00803">
    <property type="entry name" value="nst"/>
    <property type="match status" value="1"/>
</dbReference>
<gene>
    <name evidence="6" type="ORF">TrLO_g721</name>
</gene>
<evidence type="ECO:0000256" key="5">
    <source>
        <dbReference type="SAM" id="Phobius"/>
    </source>
</evidence>
<dbReference type="GO" id="GO:0000139">
    <property type="term" value="C:Golgi membrane"/>
    <property type="evidence" value="ECO:0007669"/>
    <property type="project" value="InterPro"/>
</dbReference>